<feature type="transmembrane region" description="Helical" evidence="6">
    <location>
        <begin position="552"/>
        <end position="575"/>
    </location>
</feature>
<dbReference type="AlphaFoldDB" id="A0AAW1DFJ5"/>
<feature type="transmembrane region" description="Helical" evidence="6">
    <location>
        <begin position="738"/>
        <end position="760"/>
    </location>
</feature>
<reference evidence="7 8" key="1">
    <citation type="submission" date="2022-12" db="EMBL/GenBank/DDBJ databases">
        <title>Chromosome-level genome assembly of true bugs.</title>
        <authorList>
            <person name="Ma L."/>
            <person name="Li H."/>
        </authorList>
    </citation>
    <scope>NUCLEOTIDE SEQUENCE [LARGE SCALE GENOMIC DNA]</scope>
    <source>
        <strain evidence="7">Lab_2022b</strain>
    </source>
</reference>
<dbReference type="PANTHER" id="PTHR21716">
    <property type="entry name" value="TRANSMEMBRANE PROTEIN"/>
    <property type="match status" value="1"/>
</dbReference>
<accession>A0AAW1DFJ5</accession>
<evidence type="ECO:0000256" key="5">
    <source>
        <dbReference type="ARBA" id="ARBA00023136"/>
    </source>
</evidence>
<feature type="transmembrane region" description="Helical" evidence="6">
    <location>
        <begin position="665"/>
        <end position="688"/>
    </location>
</feature>
<feature type="transmembrane region" description="Helical" evidence="6">
    <location>
        <begin position="171"/>
        <end position="193"/>
    </location>
</feature>
<feature type="transmembrane region" description="Helical" evidence="6">
    <location>
        <begin position="700"/>
        <end position="718"/>
    </location>
</feature>
<feature type="transmembrane region" description="Helical" evidence="6">
    <location>
        <begin position="223"/>
        <end position="244"/>
    </location>
</feature>
<feature type="transmembrane region" description="Helical" evidence="6">
    <location>
        <begin position="200"/>
        <end position="217"/>
    </location>
</feature>
<evidence type="ECO:0000256" key="6">
    <source>
        <dbReference type="SAM" id="Phobius"/>
    </source>
</evidence>
<evidence type="ECO:0000256" key="1">
    <source>
        <dbReference type="ARBA" id="ARBA00004141"/>
    </source>
</evidence>
<comment type="subcellular location">
    <subcellularLocation>
        <location evidence="1">Membrane</location>
        <topology evidence="1">Multi-pass membrane protein</topology>
    </subcellularLocation>
</comment>
<feature type="transmembrane region" description="Helical" evidence="6">
    <location>
        <begin position="382"/>
        <end position="404"/>
    </location>
</feature>
<dbReference type="GO" id="GO:0016020">
    <property type="term" value="C:membrane"/>
    <property type="evidence" value="ECO:0007669"/>
    <property type="project" value="UniProtKB-SubCell"/>
</dbReference>
<keyword evidence="3 6" id="KW-0812">Transmembrane</keyword>
<dbReference type="InterPro" id="IPR002549">
    <property type="entry name" value="AI-2E-like"/>
</dbReference>
<proteinExistence type="inferred from homology"/>
<keyword evidence="4 6" id="KW-1133">Transmembrane helix</keyword>
<dbReference type="EMBL" id="JAPXFL010000003">
    <property type="protein sequence ID" value="KAK9509486.1"/>
    <property type="molecule type" value="Genomic_DNA"/>
</dbReference>
<feature type="transmembrane region" description="Helical" evidence="6">
    <location>
        <begin position="633"/>
        <end position="653"/>
    </location>
</feature>
<name>A0AAW1DFJ5_9HEMI</name>
<feature type="transmembrane region" description="Helical" evidence="6">
    <location>
        <begin position="128"/>
        <end position="151"/>
    </location>
</feature>
<dbReference type="PANTHER" id="PTHR21716:SF4">
    <property type="entry name" value="TRANSMEMBRANE PROTEIN 245"/>
    <property type="match status" value="1"/>
</dbReference>
<keyword evidence="5 6" id="KW-0472">Membrane</keyword>
<evidence type="ECO:0008006" key="9">
    <source>
        <dbReference type="Google" id="ProtNLM"/>
    </source>
</evidence>
<feature type="transmembrane region" description="Helical" evidence="6">
    <location>
        <begin position="581"/>
        <end position="599"/>
    </location>
</feature>
<feature type="transmembrane region" description="Helical" evidence="6">
    <location>
        <begin position="33"/>
        <end position="57"/>
    </location>
</feature>
<evidence type="ECO:0000313" key="7">
    <source>
        <dbReference type="EMBL" id="KAK9509486.1"/>
    </source>
</evidence>
<gene>
    <name evidence="7" type="ORF">O3M35_006794</name>
</gene>
<dbReference type="Pfam" id="PF01594">
    <property type="entry name" value="AI-2E_transport"/>
    <property type="match status" value="1"/>
</dbReference>
<evidence type="ECO:0000256" key="4">
    <source>
        <dbReference type="ARBA" id="ARBA00022989"/>
    </source>
</evidence>
<sequence length="773" mass="86721">MDRPKKRSVFSMTEILNSFSAESGENDNAFKLAIFNGIGILLVIFAIVTFCGLYFILEPFIKPLLWALLSGSALHPFKSAIARKLHTQIVALQKSPNPIYFNVLCLPFSFILNLSDALGDFIICHLSLILKFVGALSALSGIYFYTPQFVWRMCSLFMGCNKYIINFTLDIFNSSLITGTVIAAFICALMFLWQPHYESIFSFSSILVWIAATAWIANFFNYLRIPVFVLFQFSLCGGYIYTFACKSSLSQDSSPCQSAKKTDEEIFTFNETEINQENQMTSLSYIRWLFLICAATLLFSLSWFPYFVLILLLIYGVKQLCISFGIMASIKYHTKPIFANSHRWYIERQDILLPKPLKFIIMVLSKGRDKVFDFLKDCCDSAAAVAVILGLLIFCTFISVFFTVQAYKEGMYVVQTGGSIINTTIVHNPELHQMLPEDWQTTMDNALNDAYVYTRDALANMVRNFVKDKGISEEKRADIEKGALELWDRAYQAWVMPTQPAIGPTVTPDAVLTSCRKFIERIKKTPEVINLNSIKTFIQENMSTLGAGFDSIWLILKGNMSLLLGIISTLFSVVFGGGISVINFTLHSVVFLTALFYLLSTSRELYKPVEIITQMNPTYGSKLAMAIEHSCQGVLAASVKLSIFYGLWTWLIHTLLQSNIVYMPAVFAAVLGVVPVLGTYWASLPAILDLWLMQDSKLRAIALFVLQIFPTAIVETTVYNEIKGGHPYLTGLSVAGGIFWLGIEGAIVGPLILCFLFTILNMVAHDNLDNNTT</sequence>
<dbReference type="Proteomes" id="UP001461498">
    <property type="component" value="Unassembled WGS sequence"/>
</dbReference>
<evidence type="ECO:0000256" key="2">
    <source>
        <dbReference type="ARBA" id="ARBA00009773"/>
    </source>
</evidence>
<keyword evidence="8" id="KW-1185">Reference proteome</keyword>
<protein>
    <recommendedName>
        <fullName evidence="9">Transmembrane protein 245</fullName>
    </recommendedName>
</protein>
<comment type="caution">
    <text evidence="7">The sequence shown here is derived from an EMBL/GenBank/DDBJ whole genome shotgun (WGS) entry which is preliminary data.</text>
</comment>
<feature type="transmembrane region" description="Helical" evidence="6">
    <location>
        <begin position="288"/>
        <end position="315"/>
    </location>
</feature>
<evidence type="ECO:0000313" key="8">
    <source>
        <dbReference type="Proteomes" id="UP001461498"/>
    </source>
</evidence>
<comment type="similarity">
    <text evidence="2">Belongs to the autoinducer-2 exporter (AI-2E) (TC 2.A.86) family.</text>
</comment>
<organism evidence="7 8">
    <name type="scientific">Rhynocoris fuscipes</name>
    <dbReference type="NCBI Taxonomy" id="488301"/>
    <lineage>
        <taxon>Eukaryota</taxon>
        <taxon>Metazoa</taxon>
        <taxon>Ecdysozoa</taxon>
        <taxon>Arthropoda</taxon>
        <taxon>Hexapoda</taxon>
        <taxon>Insecta</taxon>
        <taxon>Pterygota</taxon>
        <taxon>Neoptera</taxon>
        <taxon>Paraneoptera</taxon>
        <taxon>Hemiptera</taxon>
        <taxon>Heteroptera</taxon>
        <taxon>Panheteroptera</taxon>
        <taxon>Cimicomorpha</taxon>
        <taxon>Reduviidae</taxon>
        <taxon>Harpactorinae</taxon>
        <taxon>Harpactorini</taxon>
        <taxon>Rhynocoris</taxon>
    </lineage>
</organism>
<evidence type="ECO:0000256" key="3">
    <source>
        <dbReference type="ARBA" id="ARBA00022692"/>
    </source>
</evidence>